<feature type="compositionally biased region" description="Acidic residues" evidence="1">
    <location>
        <begin position="34"/>
        <end position="43"/>
    </location>
</feature>
<feature type="compositionally biased region" description="Basic and acidic residues" evidence="1">
    <location>
        <begin position="800"/>
        <end position="811"/>
    </location>
</feature>
<feature type="compositionally biased region" description="Acidic residues" evidence="1">
    <location>
        <begin position="627"/>
        <end position="642"/>
    </location>
</feature>
<evidence type="ECO:0000256" key="2">
    <source>
        <dbReference type="SAM" id="Phobius"/>
    </source>
</evidence>
<feature type="compositionally biased region" description="Low complexity" evidence="1">
    <location>
        <begin position="959"/>
        <end position="971"/>
    </location>
</feature>
<feature type="compositionally biased region" description="Low complexity" evidence="1">
    <location>
        <begin position="338"/>
        <end position="353"/>
    </location>
</feature>
<feature type="region of interest" description="Disordered" evidence="1">
    <location>
        <begin position="714"/>
        <end position="746"/>
    </location>
</feature>
<feature type="region of interest" description="Disordered" evidence="1">
    <location>
        <begin position="946"/>
        <end position="986"/>
    </location>
</feature>
<evidence type="ECO:0000256" key="1">
    <source>
        <dbReference type="SAM" id="MobiDB-lite"/>
    </source>
</evidence>
<protein>
    <recommendedName>
        <fullName evidence="5">Myosin-binding domain-containing protein</fullName>
    </recommendedName>
</protein>
<name>A0ABR1IYV0_9AGAR</name>
<dbReference type="EMBL" id="JBANRG010000048">
    <property type="protein sequence ID" value="KAK7445121.1"/>
    <property type="molecule type" value="Genomic_DNA"/>
</dbReference>
<sequence length="986" mass="107801">MAQPVFDEHPLEQYLRDAGETSEPMPGGSAEFTVQEEEWETSDNGDYAEACPAFLKPILDVIMTLLSMNSSTAFVERFKYAVISSSLLSSSLAPPKQLGTHRNLREHSPHPPGKLPSSNQHSRESSLASSASSSSPQHQHEPVHSLLFSSEQPYQLFFLALAFVTVFFGAGYYFLSMSLFAASAFLLYIYNMDLASRHDMTPSLDTLNELISAGDVWDSVVHEAITILEKEEQSSYSTSTSIPSHSLRVALHSTLVTTQTQCDNVRHLFSALTSQNELAQLSEMYAPPSPGPSKGGFGFPTSPNMNGARPLSLPESSRQRTHSAPTSRESKRSTWSGYPASYSSLANASSLSPTKQNYFTTRRREKRRSDLSALLQVTGGMGSPLGSSVSAPVSPAAGGLEGVQEAEEDDQAFDEAEEEESFGAAALDMRRKRRSGGLEALTLGLPSSSSSPPRNNKRNSAAFPLRSPLSPRFQFHHQQQQPTPPSSRPTSTILYPSQSAPQSLNQSPNSTSPHKSTSFVSGSRFTPLKPPPVRPRHPLSLSSLHLALSTALAAKRYTCSYLLALRFDEERGSGDDANVTTGMGYWEDVRSVMGLLTSTFVDASARLVEVLEAEADRGNMDTSLSEAEGDASFDDSFGEEEEPKIRAGGIGRKPKSLNLDDLDLTRATDTAASFAPQPSQLTRFAAHVDAISNALNDARAQLEECVEELRGELVGRKRSSTHSSTRDSEDNEEQSRTRQDHPSLQAYERLRRELGLALRECERGREKLLDLVYPPAPAQESLDHEELEDEGEAEDVPQLGHDHASSDESSDKVLDPFVEYGDNKDVAVVNLDDASNHLLLATSTKHLPPPGIEQVFEASTFMGEDGNGWRRERSKLSREDRIRLVKERRESLGLARASLVAGGEEEEGDAGRRGEGTNEKWGPGGEVVQELKDVIWQVGEKRRKMMVAASKNEERRSLEVSAPAPALLASESEPELGRLPLVEADS</sequence>
<feature type="compositionally biased region" description="Acidic residues" evidence="1">
    <location>
        <begin position="783"/>
        <end position="795"/>
    </location>
</feature>
<feature type="region of interest" description="Disordered" evidence="1">
    <location>
        <begin position="619"/>
        <end position="642"/>
    </location>
</feature>
<accession>A0ABR1IYV0</accession>
<proteinExistence type="predicted"/>
<feature type="compositionally biased region" description="Low complexity" evidence="1">
    <location>
        <begin position="125"/>
        <end position="137"/>
    </location>
</feature>
<feature type="compositionally biased region" description="Low complexity" evidence="1">
    <location>
        <begin position="470"/>
        <end position="481"/>
    </location>
</feature>
<keyword evidence="2" id="KW-0812">Transmembrane</keyword>
<evidence type="ECO:0008006" key="5">
    <source>
        <dbReference type="Google" id="ProtNLM"/>
    </source>
</evidence>
<feature type="region of interest" description="Disordered" evidence="1">
    <location>
        <begin position="18"/>
        <end position="43"/>
    </location>
</feature>
<evidence type="ECO:0000313" key="4">
    <source>
        <dbReference type="Proteomes" id="UP001498398"/>
    </source>
</evidence>
<reference evidence="3 4" key="1">
    <citation type="submission" date="2024-01" db="EMBL/GenBank/DDBJ databases">
        <title>A draft genome for the cacao thread blight pathogen Marasmiellus scandens.</title>
        <authorList>
            <person name="Baruah I.K."/>
            <person name="Leung J."/>
            <person name="Bukari Y."/>
            <person name="Amoako-Attah I."/>
            <person name="Meinhardt L.W."/>
            <person name="Bailey B.A."/>
            <person name="Cohen S.P."/>
        </authorList>
    </citation>
    <scope>NUCLEOTIDE SEQUENCE [LARGE SCALE GENOMIC DNA]</scope>
    <source>
        <strain evidence="3 4">GH-19</strain>
    </source>
</reference>
<evidence type="ECO:0000313" key="3">
    <source>
        <dbReference type="EMBL" id="KAK7445121.1"/>
    </source>
</evidence>
<comment type="caution">
    <text evidence="3">The sequence shown here is derived from an EMBL/GenBank/DDBJ whole genome shotgun (WGS) entry which is preliminary data.</text>
</comment>
<feature type="compositionally biased region" description="Acidic residues" evidence="1">
    <location>
        <begin position="404"/>
        <end position="421"/>
    </location>
</feature>
<organism evidence="3 4">
    <name type="scientific">Marasmiellus scandens</name>
    <dbReference type="NCBI Taxonomy" id="2682957"/>
    <lineage>
        <taxon>Eukaryota</taxon>
        <taxon>Fungi</taxon>
        <taxon>Dikarya</taxon>
        <taxon>Basidiomycota</taxon>
        <taxon>Agaricomycotina</taxon>
        <taxon>Agaricomycetes</taxon>
        <taxon>Agaricomycetidae</taxon>
        <taxon>Agaricales</taxon>
        <taxon>Marasmiineae</taxon>
        <taxon>Omphalotaceae</taxon>
        <taxon>Marasmiellus</taxon>
    </lineage>
</organism>
<feature type="region of interest" description="Disordered" evidence="1">
    <location>
        <begin position="93"/>
        <end position="138"/>
    </location>
</feature>
<keyword evidence="2" id="KW-0472">Membrane</keyword>
<dbReference type="Proteomes" id="UP001498398">
    <property type="component" value="Unassembled WGS sequence"/>
</dbReference>
<feature type="compositionally biased region" description="Basic and acidic residues" evidence="1">
    <location>
        <begin position="909"/>
        <end position="918"/>
    </location>
</feature>
<keyword evidence="2" id="KW-1133">Transmembrane helix</keyword>
<feature type="region of interest" description="Disordered" evidence="1">
    <location>
        <begin position="900"/>
        <end position="924"/>
    </location>
</feature>
<gene>
    <name evidence="3" type="ORF">VKT23_014989</name>
</gene>
<keyword evidence="4" id="KW-1185">Reference proteome</keyword>
<feature type="compositionally biased region" description="Low complexity" evidence="1">
    <location>
        <begin position="446"/>
        <end position="460"/>
    </location>
</feature>
<feature type="compositionally biased region" description="Basic and acidic residues" evidence="1">
    <location>
        <begin position="724"/>
        <end position="741"/>
    </location>
</feature>
<feature type="region of interest" description="Disordered" evidence="1">
    <location>
        <begin position="283"/>
        <end position="536"/>
    </location>
</feature>
<feature type="compositionally biased region" description="Low complexity" evidence="1">
    <location>
        <begin position="384"/>
        <end position="398"/>
    </location>
</feature>
<feature type="region of interest" description="Disordered" evidence="1">
    <location>
        <begin position="772"/>
        <end position="811"/>
    </location>
</feature>
<feature type="transmembrane region" description="Helical" evidence="2">
    <location>
        <begin position="157"/>
        <end position="190"/>
    </location>
</feature>
<feature type="compositionally biased region" description="Polar residues" evidence="1">
    <location>
        <begin position="492"/>
        <end position="524"/>
    </location>
</feature>